<proteinExistence type="predicted"/>
<feature type="region of interest" description="Disordered" evidence="1">
    <location>
        <begin position="230"/>
        <end position="252"/>
    </location>
</feature>
<comment type="caution">
    <text evidence="2">The sequence shown here is derived from an EMBL/GenBank/DDBJ whole genome shotgun (WGS) entry which is preliminary data.</text>
</comment>
<keyword evidence="3" id="KW-1185">Reference proteome</keyword>
<sequence length="577" mass="63757">MATGEVASKFFPRTRRAEPQEQHQASFPSGSKDVAHRTTQKQDCASTSQVRPADRYDQSLSILKERFLNTPDWLGLSAAQPVEIQFAPAHEMANIGRHRKQNTISKTPFQLTHNDYSTSPLLGKRKRRSSSEAWSEPKKAICARRLSSSRVEESSPSSPSRLAINFDSSITSGSSTSLSLPSLPLYDAGRRSYRLRHDQHYQTNNQLLSLEEVKHFSSFDDIQAKYISSGAAHQQEDDQRDQQPSQHDRVTTNVADTEAALRAELAHEDLALPQTPDCSEASLLRTTRRDESNDGSLGKTDNNDSVPVSVVSCSGEYGQEGRISNTAKSPIWVSSILSGADVSVRDFATEDTIRSATTELEGTSTRSSGSRLETHKYIKPRPVQFPYVLNTSPPSNLMLGNHSITQKKRRYKLDESIVPDLNAHFAQANQPSSLFTGSSGSPARVNPVIETPKQNRYSLSPYADLVDDVIKGKYDLGHVMGSTPRPQARGSLVEYPMGQQTKSAMASPGSEILFSTTRVPLEASNRMSINSGTRSHGRKYALPNVDLPHTESELGSPYCQLIRTPLRNLRYPESISP</sequence>
<protein>
    <submittedName>
        <fullName evidence="2">Uncharacterized protein</fullName>
    </submittedName>
</protein>
<dbReference type="AlphaFoldDB" id="A0AAN7T1G5"/>
<feature type="compositionally biased region" description="Polar residues" evidence="1">
    <location>
        <begin position="102"/>
        <end position="120"/>
    </location>
</feature>
<name>A0AAN7T1G5_9EURO</name>
<dbReference type="Proteomes" id="UP001309876">
    <property type="component" value="Unassembled WGS sequence"/>
</dbReference>
<feature type="compositionally biased region" description="Basic and acidic residues" evidence="1">
    <location>
        <begin position="234"/>
        <end position="250"/>
    </location>
</feature>
<accession>A0AAN7T1G5</accession>
<feature type="region of interest" description="Disordered" evidence="1">
    <location>
        <begin position="1"/>
        <end position="55"/>
    </location>
</feature>
<gene>
    <name evidence="2" type="ORF">LTR05_003542</name>
</gene>
<evidence type="ECO:0000313" key="2">
    <source>
        <dbReference type="EMBL" id="KAK5086374.1"/>
    </source>
</evidence>
<feature type="region of interest" description="Disordered" evidence="1">
    <location>
        <begin position="102"/>
        <end position="136"/>
    </location>
</feature>
<evidence type="ECO:0000256" key="1">
    <source>
        <dbReference type="SAM" id="MobiDB-lite"/>
    </source>
</evidence>
<organism evidence="2 3">
    <name type="scientific">Lithohypha guttulata</name>
    <dbReference type="NCBI Taxonomy" id="1690604"/>
    <lineage>
        <taxon>Eukaryota</taxon>
        <taxon>Fungi</taxon>
        <taxon>Dikarya</taxon>
        <taxon>Ascomycota</taxon>
        <taxon>Pezizomycotina</taxon>
        <taxon>Eurotiomycetes</taxon>
        <taxon>Chaetothyriomycetidae</taxon>
        <taxon>Chaetothyriales</taxon>
        <taxon>Trichomeriaceae</taxon>
        <taxon>Lithohypha</taxon>
    </lineage>
</organism>
<dbReference type="EMBL" id="JAVRRJ010000003">
    <property type="protein sequence ID" value="KAK5086374.1"/>
    <property type="molecule type" value="Genomic_DNA"/>
</dbReference>
<feature type="compositionally biased region" description="Polar residues" evidence="1">
    <location>
        <begin position="41"/>
        <end position="50"/>
    </location>
</feature>
<feature type="region of interest" description="Disordered" evidence="1">
    <location>
        <begin position="267"/>
        <end position="307"/>
    </location>
</feature>
<reference evidence="2 3" key="1">
    <citation type="submission" date="2023-08" db="EMBL/GenBank/DDBJ databases">
        <title>Black Yeasts Isolated from many extreme environments.</title>
        <authorList>
            <person name="Coleine C."/>
            <person name="Stajich J.E."/>
            <person name="Selbmann L."/>
        </authorList>
    </citation>
    <scope>NUCLEOTIDE SEQUENCE [LARGE SCALE GENOMIC DNA]</scope>
    <source>
        <strain evidence="2 3">CCFEE 5910</strain>
    </source>
</reference>
<evidence type="ECO:0000313" key="3">
    <source>
        <dbReference type="Proteomes" id="UP001309876"/>
    </source>
</evidence>